<feature type="binding site" evidence="17">
    <location>
        <position position="12"/>
    </location>
    <ligand>
        <name>ATP</name>
        <dbReference type="ChEBI" id="CHEBI:30616"/>
    </ligand>
</feature>
<dbReference type="InterPro" id="IPR000326">
    <property type="entry name" value="PAP2/HPO"/>
</dbReference>
<protein>
    <submittedName>
        <fullName evidence="21">Undecaprenol kinase</fullName>
        <ecNumber evidence="21">2.7.1.66</ecNumber>
    </submittedName>
</protein>
<accession>A0A4Y7RRS2</accession>
<feature type="binding site" evidence="18">
    <location>
        <position position="72"/>
    </location>
    <ligand>
        <name>a divalent metal cation</name>
        <dbReference type="ChEBI" id="CHEBI:60240"/>
    </ligand>
</feature>
<keyword evidence="18" id="KW-0460">Magnesium</keyword>
<evidence type="ECO:0000256" key="19">
    <source>
        <dbReference type="SAM" id="Phobius"/>
    </source>
</evidence>
<comment type="caution">
    <text evidence="21">The sequence shown here is derived from an EMBL/GenBank/DDBJ whole genome shotgun (WGS) entry which is preliminary data.</text>
</comment>
<feature type="transmembrane region" description="Helical" evidence="19">
    <location>
        <begin position="210"/>
        <end position="231"/>
    </location>
</feature>
<comment type="cofactor">
    <cofactor evidence="18">
        <name>Mg(2+)</name>
        <dbReference type="ChEBI" id="CHEBI:18420"/>
    </cofactor>
    <text evidence="18">Mn(2+), Zn(2+), Cd(2+) and Co(2+) support activity to lesser extents.</text>
</comment>
<keyword evidence="3" id="KW-1003">Cell membrane</keyword>
<evidence type="ECO:0000313" key="22">
    <source>
        <dbReference type="Proteomes" id="UP000297597"/>
    </source>
</evidence>
<dbReference type="Gene3D" id="1.10.287.3610">
    <property type="match status" value="1"/>
</dbReference>
<keyword evidence="4" id="KW-0444">Lipid biosynthesis</keyword>
<feature type="transmembrane region" description="Helical" evidence="19">
    <location>
        <begin position="91"/>
        <end position="112"/>
    </location>
</feature>
<dbReference type="SUPFAM" id="SSF48317">
    <property type="entry name" value="Acid phosphatase/Vanadium-dependent haloperoxidase"/>
    <property type="match status" value="1"/>
</dbReference>
<evidence type="ECO:0000256" key="3">
    <source>
        <dbReference type="ARBA" id="ARBA00022475"/>
    </source>
</evidence>
<organism evidence="21 22">
    <name type="scientific">Pelotomaculum propionicicum</name>
    <dbReference type="NCBI Taxonomy" id="258475"/>
    <lineage>
        <taxon>Bacteria</taxon>
        <taxon>Bacillati</taxon>
        <taxon>Bacillota</taxon>
        <taxon>Clostridia</taxon>
        <taxon>Eubacteriales</taxon>
        <taxon>Desulfotomaculaceae</taxon>
        <taxon>Pelotomaculum</taxon>
    </lineage>
</organism>
<evidence type="ECO:0000256" key="8">
    <source>
        <dbReference type="ARBA" id="ARBA00022777"/>
    </source>
</evidence>
<dbReference type="InterPro" id="IPR036945">
    <property type="entry name" value="DAGK_sf"/>
</dbReference>
<dbReference type="Pfam" id="PF01219">
    <property type="entry name" value="DAGK_prokar"/>
    <property type="match status" value="1"/>
</dbReference>
<feature type="binding site" evidence="17">
    <location>
        <position position="72"/>
    </location>
    <ligand>
        <name>ATP</name>
        <dbReference type="ChEBI" id="CHEBI:30616"/>
    </ligand>
</feature>
<evidence type="ECO:0000256" key="4">
    <source>
        <dbReference type="ARBA" id="ARBA00022516"/>
    </source>
</evidence>
<evidence type="ECO:0000256" key="5">
    <source>
        <dbReference type="ARBA" id="ARBA00022679"/>
    </source>
</evidence>
<comment type="similarity">
    <text evidence="2">Belongs to the bacterial diacylglycerol kinase family.</text>
</comment>
<keyword evidence="12 19" id="KW-0472">Membrane</keyword>
<evidence type="ECO:0000256" key="14">
    <source>
        <dbReference type="ARBA" id="ARBA00023264"/>
    </source>
</evidence>
<evidence type="ECO:0000313" key="21">
    <source>
        <dbReference type="EMBL" id="TEB11541.1"/>
    </source>
</evidence>
<keyword evidence="5 21" id="KW-0808">Transferase</keyword>
<dbReference type="OrthoDB" id="9789934at2"/>
<evidence type="ECO:0000256" key="15">
    <source>
        <dbReference type="PIRSR" id="PIRSR600829-1"/>
    </source>
</evidence>
<dbReference type="Pfam" id="PF01569">
    <property type="entry name" value="PAP2"/>
    <property type="match status" value="1"/>
</dbReference>
<feature type="transmembrane region" description="Helical" evidence="19">
    <location>
        <begin position="51"/>
        <end position="71"/>
    </location>
</feature>
<dbReference type="PANTHER" id="PTHR34299:SF1">
    <property type="entry name" value="DIACYLGLYCEROL KINASE"/>
    <property type="match status" value="1"/>
</dbReference>
<evidence type="ECO:0000256" key="12">
    <source>
        <dbReference type="ARBA" id="ARBA00023136"/>
    </source>
</evidence>
<keyword evidence="7 17" id="KW-0547">Nucleotide-binding</keyword>
<evidence type="ECO:0000259" key="20">
    <source>
        <dbReference type="Pfam" id="PF01569"/>
    </source>
</evidence>
<evidence type="ECO:0000256" key="13">
    <source>
        <dbReference type="ARBA" id="ARBA00023209"/>
    </source>
</evidence>
<name>A0A4Y7RRS2_9FIRM</name>
<feature type="binding site" evidence="17">
    <location>
        <begin position="81"/>
        <end position="83"/>
    </location>
    <ligand>
        <name>ATP</name>
        <dbReference type="ChEBI" id="CHEBI:30616"/>
    </ligand>
</feature>
<keyword evidence="8 21" id="KW-0418">Kinase</keyword>
<keyword evidence="9 17" id="KW-0067">ATP-binding</keyword>
<dbReference type="GO" id="GO:0036433">
    <property type="term" value="F:di-trans, poly-cis-undecaprenol kinase activity"/>
    <property type="evidence" value="ECO:0007669"/>
    <property type="project" value="UniProtKB-EC"/>
</dbReference>
<feature type="transmembrane region" description="Helical" evidence="19">
    <location>
        <begin position="172"/>
        <end position="198"/>
    </location>
</feature>
<proteinExistence type="inferred from homology"/>
<feature type="binding site" evidence="16">
    <location>
        <position position="65"/>
    </location>
    <ligand>
        <name>substrate</name>
    </ligand>
</feature>
<keyword evidence="22" id="KW-1185">Reference proteome</keyword>
<comment type="subcellular location">
    <subcellularLocation>
        <location evidence="1">Cell membrane</location>
        <topology evidence="1">Multi-pass membrane protein</topology>
    </subcellularLocation>
</comment>
<evidence type="ECO:0000256" key="17">
    <source>
        <dbReference type="PIRSR" id="PIRSR600829-3"/>
    </source>
</evidence>
<evidence type="ECO:0000256" key="7">
    <source>
        <dbReference type="ARBA" id="ARBA00022741"/>
    </source>
</evidence>
<dbReference type="GO" id="GO:0005886">
    <property type="term" value="C:plasma membrane"/>
    <property type="evidence" value="ECO:0007669"/>
    <property type="project" value="UniProtKB-SubCell"/>
</dbReference>
<keyword evidence="10 19" id="KW-1133">Transmembrane helix</keyword>
<evidence type="ECO:0000256" key="18">
    <source>
        <dbReference type="PIRSR" id="PIRSR600829-4"/>
    </source>
</evidence>
<evidence type="ECO:0000256" key="6">
    <source>
        <dbReference type="ARBA" id="ARBA00022692"/>
    </source>
</evidence>
<dbReference type="AlphaFoldDB" id="A0A4Y7RRS2"/>
<dbReference type="EMBL" id="QFFZ01000013">
    <property type="protein sequence ID" value="TEB11541.1"/>
    <property type="molecule type" value="Genomic_DNA"/>
</dbReference>
<keyword evidence="14" id="KW-1208">Phospholipid metabolism</keyword>
<evidence type="ECO:0000256" key="16">
    <source>
        <dbReference type="PIRSR" id="PIRSR600829-2"/>
    </source>
</evidence>
<dbReference type="Gene3D" id="1.20.144.10">
    <property type="entry name" value="Phosphatidic acid phosphatase type 2/haloperoxidase"/>
    <property type="match status" value="1"/>
</dbReference>
<dbReference type="InterPro" id="IPR036938">
    <property type="entry name" value="PAP2/HPO_sf"/>
</dbReference>
<sequence>MFLRKLLDGFNYAIAGIIYSIRTQRNMRIHFIAALLVLGLSIYLRLSSRELLIVFFTITLVIMAELFNTAIEAVVDLVVQEFHPLARIAKNVAAGAVLITALNSLVVAYIIIYPRLEGFSFYIGPRLKETPLNVTLLALLFVALLVGIGKALTGKGTFVKGGLPSGHTAVAFAGAAALTLLTSNALVSTVAFIMALLVAHSRLDTEVHTFFEVSTGALLGILATMAVFTLAGW</sequence>
<dbReference type="InterPro" id="IPR000829">
    <property type="entry name" value="DAGK"/>
</dbReference>
<dbReference type="GO" id="GO:0046872">
    <property type="term" value="F:metal ion binding"/>
    <property type="evidence" value="ECO:0007669"/>
    <property type="project" value="UniProtKB-KW"/>
</dbReference>
<feature type="transmembrane region" description="Helical" evidence="19">
    <location>
        <begin position="132"/>
        <end position="152"/>
    </location>
</feature>
<keyword evidence="6 19" id="KW-0812">Transmembrane</keyword>
<evidence type="ECO:0000256" key="10">
    <source>
        <dbReference type="ARBA" id="ARBA00022989"/>
    </source>
</evidence>
<dbReference type="CDD" id="cd14266">
    <property type="entry name" value="UDPK_IM_PAP2_like"/>
    <property type="match status" value="1"/>
</dbReference>
<keyword evidence="18" id="KW-0479">Metal-binding</keyword>
<dbReference type="PANTHER" id="PTHR34299">
    <property type="entry name" value="DIACYLGLYCEROL KINASE"/>
    <property type="match status" value="1"/>
</dbReference>
<keyword evidence="13" id="KW-0594">Phospholipid biosynthesis</keyword>
<reference evidence="21 22" key="1">
    <citation type="journal article" date="2018" name="Environ. Microbiol.">
        <title>Novel energy conservation strategies and behaviour of Pelotomaculum schinkii driving syntrophic propionate catabolism.</title>
        <authorList>
            <person name="Hidalgo-Ahumada C.A.P."/>
            <person name="Nobu M.K."/>
            <person name="Narihiro T."/>
            <person name="Tamaki H."/>
            <person name="Liu W.T."/>
            <person name="Kamagata Y."/>
            <person name="Stams A.J.M."/>
            <person name="Imachi H."/>
            <person name="Sousa D.Z."/>
        </authorList>
    </citation>
    <scope>NUCLEOTIDE SEQUENCE [LARGE SCALE GENOMIC DNA]</scope>
    <source>
        <strain evidence="21 22">MGP</strain>
    </source>
</reference>
<feature type="domain" description="Phosphatidic acid phosphatase type 2/haloperoxidase" evidence="20">
    <location>
        <begin position="160"/>
        <end position="230"/>
    </location>
</feature>
<gene>
    <name evidence="21" type="primary">dgkA</name>
    <name evidence="21" type="ORF">Pmgp_01555</name>
</gene>
<evidence type="ECO:0000256" key="2">
    <source>
        <dbReference type="ARBA" id="ARBA00005967"/>
    </source>
</evidence>
<evidence type="ECO:0000256" key="1">
    <source>
        <dbReference type="ARBA" id="ARBA00004651"/>
    </source>
</evidence>
<evidence type="ECO:0000256" key="9">
    <source>
        <dbReference type="ARBA" id="ARBA00022840"/>
    </source>
</evidence>
<dbReference type="GO" id="GO:0005524">
    <property type="term" value="F:ATP binding"/>
    <property type="evidence" value="ECO:0007669"/>
    <property type="project" value="UniProtKB-KW"/>
</dbReference>
<dbReference type="EC" id="2.7.1.66" evidence="21"/>
<dbReference type="Proteomes" id="UP000297597">
    <property type="component" value="Unassembled WGS sequence"/>
</dbReference>
<evidence type="ECO:0000256" key="11">
    <source>
        <dbReference type="ARBA" id="ARBA00023098"/>
    </source>
</evidence>
<feature type="active site" description="Proton acceptor" evidence="15">
    <location>
        <position position="65"/>
    </location>
</feature>
<dbReference type="RefSeq" id="WP_134213436.1">
    <property type="nucleotide sequence ID" value="NZ_QFFZ01000013.1"/>
</dbReference>
<dbReference type="GO" id="GO:0008654">
    <property type="term" value="P:phospholipid biosynthetic process"/>
    <property type="evidence" value="ECO:0007669"/>
    <property type="project" value="UniProtKB-KW"/>
</dbReference>
<keyword evidence="11" id="KW-0443">Lipid metabolism</keyword>
<feature type="transmembrane region" description="Helical" evidence="19">
    <location>
        <begin position="27"/>
        <end position="44"/>
    </location>
</feature>